<evidence type="ECO:0000256" key="1">
    <source>
        <dbReference type="ARBA" id="ARBA00005446"/>
    </source>
</evidence>
<dbReference type="RefSeq" id="XP_022308175.1">
    <property type="nucleotide sequence ID" value="XM_022452467.1"/>
</dbReference>
<dbReference type="AlphaFoldDB" id="A0A8B8BXY9"/>
<sequence>MDEKDILETFHSLKDLYQFDFTLKDEQIAVLLGMMNKRNVFAVLPTGYGKSVCFTLPPLLLDELDWTIQHVAVVVSPLKSLMADQVNSLSKAGVKAIAIYPDLPPETYTDVKQGKYSIVFISPESATSKFWRNILLSDDLQKRICLLACDEAHCISEWGEISDQCTEMF</sequence>
<dbReference type="GeneID" id="111114181"/>
<dbReference type="GO" id="GO:0005694">
    <property type="term" value="C:chromosome"/>
    <property type="evidence" value="ECO:0007669"/>
    <property type="project" value="TreeGrafter"/>
</dbReference>
<dbReference type="Proteomes" id="UP000694844">
    <property type="component" value="Chromosome 9"/>
</dbReference>
<proteinExistence type="inferred from homology"/>
<dbReference type="KEGG" id="cvn:111114181"/>
<dbReference type="PANTHER" id="PTHR13710">
    <property type="entry name" value="DNA HELICASE RECQ FAMILY MEMBER"/>
    <property type="match status" value="1"/>
</dbReference>
<dbReference type="OrthoDB" id="10253415at2759"/>
<feature type="domain" description="Helicase ATP-binding" evidence="2">
    <location>
        <begin position="31"/>
        <end position="169"/>
    </location>
</feature>
<name>A0A8B8BXY9_CRAVI</name>
<gene>
    <name evidence="4" type="primary">LOC111114181</name>
</gene>
<organism evidence="3 4">
    <name type="scientific">Crassostrea virginica</name>
    <name type="common">Eastern oyster</name>
    <dbReference type="NCBI Taxonomy" id="6565"/>
    <lineage>
        <taxon>Eukaryota</taxon>
        <taxon>Metazoa</taxon>
        <taxon>Spiralia</taxon>
        <taxon>Lophotrochozoa</taxon>
        <taxon>Mollusca</taxon>
        <taxon>Bivalvia</taxon>
        <taxon>Autobranchia</taxon>
        <taxon>Pteriomorphia</taxon>
        <taxon>Ostreida</taxon>
        <taxon>Ostreoidea</taxon>
        <taxon>Ostreidae</taxon>
        <taxon>Crassostrea</taxon>
    </lineage>
</organism>
<dbReference type="Pfam" id="PF00270">
    <property type="entry name" value="DEAD"/>
    <property type="match status" value="1"/>
</dbReference>
<dbReference type="GO" id="GO:0005634">
    <property type="term" value="C:nucleus"/>
    <property type="evidence" value="ECO:0007669"/>
    <property type="project" value="TreeGrafter"/>
</dbReference>
<dbReference type="GO" id="GO:0003676">
    <property type="term" value="F:nucleic acid binding"/>
    <property type="evidence" value="ECO:0007669"/>
    <property type="project" value="InterPro"/>
</dbReference>
<dbReference type="PROSITE" id="PS51192">
    <property type="entry name" value="HELICASE_ATP_BIND_1"/>
    <property type="match status" value="1"/>
</dbReference>
<keyword evidence="3" id="KW-1185">Reference proteome</keyword>
<dbReference type="InterPro" id="IPR011545">
    <property type="entry name" value="DEAD/DEAH_box_helicase_dom"/>
</dbReference>
<dbReference type="Gene3D" id="3.40.50.300">
    <property type="entry name" value="P-loop containing nucleotide triphosphate hydrolases"/>
    <property type="match status" value="1"/>
</dbReference>
<dbReference type="GO" id="GO:0009378">
    <property type="term" value="F:four-way junction helicase activity"/>
    <property type="evidence" value="ECO:0007669"/>
    <property type="project" value="TreeGrafter"/>
</dbReference>
<dbReference type="GO" id="GO:0043138">
    <property type="term" value="F:3'-5' DNA helicase activity"/>
    <property type="evidence" value="ECO:0007669"/>
    <property type="project" value="TreeGrafter"/>
</dbReference>
<dbReference type="GO" id="GO:0000724">
    <property type="term" value="P:double-strand break repair via homologous recombination"/>
    <property type="evidence" value="ECO:0007669"/>
    <property type="project" value="TreeGrafter"/>
</dbReference>
<dbReference type="PANTHER" id="PTHR13710:SF120">
    <property type="entry name" value="BIFUNCTIONAL 3'-5' EXONUCLEASE_ATP-DEPENDENT HELICASE WRN"/>
    <property type="match status" value="1"/>
</dbReference>
<protein>
    <submittedName>
        <fullName evidence="4">Uncharacterized protein LOC111114181</fullName>
    </submittedName>
</protein>
<dbReference type="InterPro" id="IPR027417">
    <property type="entry name" value="P-loop_NTPase"/>
</dbReference>
<accession>A0A8B8BXY9</accession>
<evidence type="ECO:0000259" key="2">
    <source>
        <dbReference type="PROSITE" id="PS51192"/>
    </source>
</evidence>
<comment type="similarity">
    <text evidence="1">Belongs to the helicase family. RecQ subfamily.</text>
</comment>
<dbReference type="GO" id="GO:0005737">
    <property type="term" value="C:cytoplasm"/>
    <property type="evidence" value="ECO:0007669"/>
    <property type="project" value="TreeGrafter"/>
</dbReference>
<dbReference type="InterPro" id="IPR014001">
    <property type="entry name" value="Helicase_ATP-bd"/>
</dbReference>
<evidence type="ECO:0000313" key="3">
    <source>
        <dbReference type="Proteomes" id="UP000694844"/>
    </source>
</evidence>
<dbReference type="GO" id="GO:0005524">
    <property type="term" value="F:ATP binding"/>
    <property type="evidence" value="ECO:0007669"/>
    <property type="project" value="InterPro"/>
</dbReference>
<reference evidence="4" key="1">
    <citation type="submission" date="2025-08" db="UniProtKB">
        <authorList>
            <consortium name="RefSeq"/>
        </authorList>
    </citation>
    <scope>IDENTIFICATION</scope>
    <source>
        <tissue evidence="4">Whole sample</tissue>
    </source>
</reference>
<evidence type="ECO:0000313" key="4">
    <source>
        <dbReference type="RefSeq" id="XP_022308175.1"/>
    </source>
</evidence>
<dbReference type="SUPFAM" id="SSF52540">
    <property type="entry name" value="P-loop containing nucleoside triphosphate hydrolases"/>
    <property type="match status" value="1"/>
</dbReference>